<dbReference type="HOGENOM" id="CLU_2662296_0_0_2"/>
<evidence type="ECO:0000256" key="2">
    <source>
        <dbReference type="ARBA" id="ARBA00022980"/>
    </source>
</evidence>
<proteinExistence type="inferred from homology"/>
<gene>
    <name evidence="4" type="ordered locus">Mboo_2296</name>
</gene>
<dbReference type="eggNOG" id="arCOG01946">
    <property type="taxonomic scope" value="Archaea"/>
</dbReference>
<keyword evidence="2" id="KW-0689">Ribosomal protein</keyword>
<protein>
    <submittedName>
        <fullName evidence="4">Uncharacterized protein</fullName>
    </submittedName>
</protein>
<evidence type="ECO:0000313" key="5">
    <source>
        <dbReference type="Proteomes" id="UP000002408"/>
    </source>
</evidence>
<evidence type="ECO:0000256" key="3">
    <source>
        <dbReference type="ARBA" id="ARBA00023274"/>
    </source>
</evidence>
<dbReference type="AlphaFoldDB" id="A7IAP9"/>
<reference evidence="5" key="1">
    <citation type="journal article" date="2015" name="Microbiology">
        <title>Genome of Methanoregula boonei 6A8 reveals adaptations to oligotrophic peatland environments.</title>
        <authorList>
            <person name="Braeuer S."/>
            <person name="Cadillo-Quiroz H."/>
            <person name="Kyrpides N."/>
            <person name="Woyke T."/>
            <person name="Goodwin L."/>
            <person name="Detter C."/>
            <person name="Podell S."/>
            <person name="Yavitt J.B."/>
            <person name="Zinder S.H."/>
        </authorList>
    </citation>
    <scope>NUCLEOTIDE SEQUENCE [LARGE SCALE GENOMIC DNA]</scope>
    <source>
        <strain evidence="5">DSM 21154 / JCM 14090 / 6A8</strain>
    </source>
</reference>
<keyword evidence="3" id="KW-0687">Ribonucleoprotein</keyword>
<comment type="similarity">
    <text evidence="1">Belongs to the eukaryotic ribosomal protein eS6 family.</text>
</comment>
<dbReference type="InterPro" id="IPR001377">
    <property type="entry name" value="Ribosomal_eS6"/>
</dbReference>
<sequence length="75" mass="8869">MIEGERKRKMIRAYQITPEFVQVNARVTAYGEKTLDELFPNVEGAEKRKKTKERKVQEYVSRAKILFSRFVVFVS</sequence>
<name>A7IAP9_METB6</name>
<dbReference type="Proteomes" id="UP000002408">
    <property type="component" value="Chromosome"/>
</dbReference>
<dbReference type="GO" id="GO:0006412">
    <property type="term" value="P:translation"/>
    <property type="evidence" value="ECO:0007669"/>
    <property type="project" value="InterPro"/>
</dbReference>
<evidence type="ECO:0000256" key="1">
    <source>
        <dbReference type="ARBA" id="ARBA00009312"/>
    </source>
</evidence>
<dbReference type="STRING" id="456442.Mboo_2296"/>
<accession>A7IAP9</accession>
<dbReference type="EMBL" id="CP000780">
    <property type="protein sequence ID" value="ABS56810.1"/>
    <property type="molecule type" value="Genomic_DNA"/>
</dbReference>
<evidence type="ECO:0000313" key="4">
    <source>
        <dbReference type="EMBL" id="ABS56810.1"/>
    </source>
</evidence>
<dbReference type="Pfam" id="PF01092">
    <property type="entry name" value="Ribosomal_S6e"/>
    <property type="match status" value="1"/>
</dbReference>
<dbReference type="KEGG" id="mbn:Mboo_2296"/>
<keyword evidence="5" id="KW-1185">Reference proteome</keyword>
<dbReference type="GO" id="GO:0003735">
    <property type="term" value="F:structural constituent of ribosome"/>
    <property type="evidence" value="ECO:0007669"/>
    <property type="project" value="InterPro"/>
</dbReference>
<organism evidence="4 5">
    <name type="scientific">Methanoregula boonei (strain DSM 21154 / JCM 14090 / 6A8)</name>
    <dbReference type="NCBI Taxonomy" id="456442"/>
    <lineage>
        <taxon>Archaea</taxon>
        <taxon>Methanobacteriati</taxon>
        <taxon>Methanobacteriota</taxon>
        <taxon>Stenosarchaea group</taxon>
        <taxon>Methanomicrobia</taxon>
        <taxon>Methanomicrobiales</taxon>
        <taxon>Methanoregulaceae</taxon>
        <taxon>Methanoregula</taxon>
    </lineage>
</organism>
<dbReference type="GO" id="GO:0005840">
    <property type="term" value="C:ribosome"/>
    <property type="evidence" value="ECO:0007669"/>
    <property type="project" value="UniProtKB-KW"/>
</dbReference>
<dbReference type="GO" id="GO:1990904">
    <property type="term" value="C:ribonucleoprotein complex"/>
    <property type="evidence" value="ECO:0007669"/>
    <property type="project" value="UniProtKB-KW"/>
</dbReference>